<evidence type="ECO:0000259" key="9">
    <source>
        <dbReference type="PROSITE" id="PS50928"/>
    </source>
</evidence>
<keyword evidence="11" id="KW-1185">Reference proteome</keyword>
<feature type="compositionally biased region" description="Polar residues" evidence="8">
    <location>
        <begin position="1"/>
        <end position="12"/>
    </location>
</feature>
<feature type="domain" description="ABC transmembrane type-1" evidence="9">
    <location>
        <begin position="93"/>
        <end position="305"/>
    </location>
</feature>
<feature type="region of interest" description="Disordered" evidence="8">
    <location>
        <begin position="1"/>
        <end position="22"/>
    </location>
</feature>
<feature type="transmembrane region" description="Helical" evidence="7">
    <location>
        <begin position="37"/>
        <end position="63"/>
    </location>
</feature>
<keyword evidence="5 7" id="KW-1133">Transmembrane helix</keyword>
<gene>
    <name evidence="10" type="ORF">LX83_001370</name>
</gene>
<evidence type="ECO:0000313" key="11">
    <source>
        <dbReference type="Proteomes" id="UP001206128"/>
    </source>
</evidence>
<dbReference type="Pfam" id="PF00528">
    <property type="entry name" value="BPD_transp_1"/>
    <property type="match status" value="1"/>
</dbReference>
<comment type="similarity">
    <text evidence="7">Belongs to the binding-protein-dependent transport system permease family.</text>
</comment>
<dbReference type="GO" id="GO:0055085">
    <property type="term" value="P:transmembrane transport"/>
    <property type="evidence" value="ECO:0007669"/>
    <property type="project" value="InterPro"/>
</dbReference>
<keyword evidence="4 7" id="KW-0812">Transmembrane</keyword>
<feature type="transmembrane region" description="Helical" evidence="7">
    <location>
        <begin position="290"/>
        <end position="310"/>
    </location>
</feature>
<evidence type="ECO:0000256" key="2">
    <source>
        <dbReference type="ARBA" id="ARBA00022448"/>
    </source>
</evidence>
<feature type="transmembrane region" description="Helical" evidence="7">
    <location>
        <begin position="93"/>
        <end position="119"/>
    </location>
</feature>
<sequence length="319" mass="35072">MSVLSSTQSPASTGGVPPSSAAGRVRVPRWRRRLRPYLLIVPAVALCVGILYPFLLGVFYTLFNYSATKPVPDFVGVDNYVTVLTQGEFWHSAWVTGLFAVLATVVETVLGVGVALLLNRSSLLGRLLEKVLIVPLMIAPIIAAIIWKLMLWPSVGVLSHYLSMIGLGDLTAIDTAGKAMFWCVVIDTWIFTPFVAILALAALRSMPRSPFEAAAVDGASPWFTFRTLTLPMLWPYVLVAVIFRFMDSLKVFDVIYAFTQGGPGNATTTLQISAYLQAITYQRYSFGTTFMIVLWAIVYVVSMVLVRYLGRVQNRSAGK</sequence>
<keyword evidence="10" id="KW-0762">Sugar transport</keyword>
<protein>
    <submittedName>
        <fullName evidence="10">Multiple sugar transport system permease protein</fullName>
    </submittedName>
</protein>
<dbReference type="GO" id="GO:0005886">
    <property type="term" value="C:plasma membrane"/>
    <property type="evidence" value="ECO:0007669"/>
    <property type="project" value="UniProtKB-SubCell"/>
</dbReference>
<dbReference type="EMBL" id="JAMTCK010000003">
    <property type="protein sequence ID" value="MCP2164530.1"/>
    <property type="molecule type" value="Genomic_DNA"/>
</dbReference>
<evidence type="ECO:0000256" key="3">
    <source>
        <dbReference type="ARBA" id="ARBA00022475"/>
    </source>
</evidence>
<dbReference type="Gene3D" id="1.10.3720.10">
    <property type="entry name" value="MetI-like"/>
    <property type="match status" value="1"/>
</dbReference>
<dbReference type="AlphaFoldDB" id="A0AAE3GAI2"/>
<feature type="transmembrane region" description="Helical" evidence="7">
    <location>
        <begin position="179"/>
        <end position="203"/>
    </location>
</feature>
<evidence type="ECO:0000256" key="8">
    <source>
        <dbReference type="SAM" id="MobiDB-lite"/>
    </source>
</evidence>
<name>A0AAE3GAI2_9PSEU</name>
<evidence type="ECO:0000256" key="4">
    <source>
        <dbReference type="ARBA" id="ARBA00022692"/>
    </source>
</evidence>
<keyword evidence="2 7" id="KW-0813">Transport</keyword>
<dbReference type="PANTHER" id="PTHR43005:SF1">
    <property type="entry name" value="SPERMIDINE_PUTRESCINE TRANSPORT SYSTEM PERMEASE PROTEIN"/>
    <property type="match status" value="1"/>
</dbReference>
<dbReference type="RefSeq" id="WP_253768280.1">
    <property type="nucleotide sequence ID" value="NZ_JAMTCK010000003.1"/>
</dbReference>
<proteinExistence type="inferred from homology"/>
<organism evidence="10 11">
    <name type="scientific">Goodfellowiella coeruleoviolacea</name>
    <dbReference type="NCBI Taxonomy" id="334858"/>
    <lineage>
        <taxon>Bacteria</taxon>
        <taxon>Bacillati</taxon>
        <taxon>Actinomycetota</taxon>
        <taxon>Actinomycetes</taxon>
        <taxon>Pseudonocardiales</taxon>
        <taxon>Pseudonocardiaceae</taxon>
        <taxon>Goodfellowiella</taxon>
    </lineage>
</organism>
<keyword evidence="6 7" id="KW-0472">Membrane</keyword>
<comment type="caution">
    <text evidence="10">The sequence shown here is derived from an EMBL/GenBank/DDBJ whole genome shotgun (WGS) entry which is preliminary data.</text>
</comment>
<evidence type="ECO:0000313" key="10">
    <source>
        <dbReference type="EMBL" id="MCP2164530.1"/>
    </source>
</evidence>
<dbReference type="SUPFAM" id="SSF161098">
    <property type="entry name" value="MetI-like"/>
    <property type="match status" value="1"/>
</dbReference>
<keyword evidence="3" id="KW-1003">Cell membrane</keyword>
<reference evidence="10" key="1">
    <citation type="submission" date="2022-06" db="EMBL/GenBank/DDBJ databases">
        <title>Genomic Encyclopedia of Archaeal and Bacterial Type Strains, Phase II (KMG-II): from individual species to whole genera.</title>
        <authorList>
            <person name="Goeker M."/>
        </authorList>
    </citation>
    <scope>NUCLEOTIDE SEQUENCE</scope>
    <source>
        <strain evidence="10">DSM 43935</strain>
    </source>
</reference>
<dbReference type="Proteomes" id="UP001206128">
    <property type="component" value="Unassembled WGS sequence"/>
</dbReference>
<evidence type="ECO:0000256" key="1">
    <source>
        <dbReference type="ARBA" id="ARBA00004651"/>
    </source>
</evidence>
<evidence type="ECO:0000256" key="5">
    <source>
        <dbReference type="ARBA" id="ARBA00022989"/>
    </source>
</evidence>
<accession>A0AAE3GAI2</accession>
<feature type="transmembrane region" description="Helical" evidence="7">
    <location>
        <begin position="131"/>
        <end position="152"/>
    </location>
</feature>
<dbReference type="PANTHER" id="PTHR43005">
    <property type="entry name" value="BLR7065 PROTEIN"/>
    <property type="match status" value="1"/>
</dbReference>
<dbReference type="CDD" id="cd06261">
    <property type="entry name" value="TM_PBP2"/>
    <property type="match status" value="1"/>
</dbReference>
<dbReference type="PROSITE" id="PS50928">
    <property type="entry name" value="ABC_TM1"/>
    <property type="match status" value="1"/>
</dbReference>
<comment type="subcellular location">
    <subcellularLocation>
        <location evidence="1 7">Cell membrane</location>
        <topology evidence="1 7">Multi-pass membrane protein</topology>
    </subcellularLocation>
</comment>
<dbReference type="InterPro" id="IPR000515">
    <property type="entry name" value="MetI-like"/>
</dbReference>
<dbReference type="InterPro" id="IPR035906">
    <property type="entry name" value="MetI-like_sf"/>
</dbReference>
<feature type="transmembrane region" description="Helical" evidence="7">
    <location>
        <begin position="223"/>
        <end position="246"/>
    </location>
</feature>
<evidence type="ECO:0000256" key="6">
    <source>
        <dbReference type="ARBA" id="ARBA00023136"/>
    </source>
</evidence>
<evidence type="ECO:0000256" key="7">
    <source>
        <dbReference type="RuleBase" id="RU363032"/>
    </source>
</evidence>